<sequence length="361" mass="41478">MGGLEKLSIVIPTFDRQSYVLRQVRYWEKSGAQIHIFDGSDQPLSDTSFFTGNIHYHHAKEDFFARMLRAAETVDTEYVALLGDDDLFCKSGLKQCITVLDKEPGVFGVVGRAIYFFHQRGKVLGHRTHESAANYPDDVTTGIQRLHNLYHDGKIGAIAYGLFRSEGWKISVRATYGKKFSCAYVYDTFLRTMLTYYGDIRVSESLTWLCSGENPPIKDHSSFNRKIDIVDWFDAPELKAEVIEFKTRLTEALFGFGRDAQVDLRDAVEYVVGTLEMRYRVKADSRKTLRNKLPKIAQRFVPQVLKDILKDHLPKGIRRILDWENYELEVVAKEAQNAGVAYEASELQEITQIIKDFHLRK</sequence>
<dbReference type="InterPro" id="IPR029044">
    <property type="entry name" value="Nucleotide-diphossugar_trans"/>
</dbReference>
<dbReference type="InterPro" id="IPR031042">
    <property type="entry name" value="Glyco_TIGR04440"/>
</dbReference>
<dbReference type="Gene3D" id="3.90.550.10">
    <property type="entry name" value="Spore Coat Polysaccharide Biosynthesis Protein SpsA, Chain A"/>
    <property type="match status" value="1"/>
</dbReference>
<dbReference type="EMBL" id="CAFAAL010000327">
    <property type="protein sequence ID" value="CAB4825286.1"/>
    <property type="molecule type" value="Genomic_DNA"/>
</dbReference>
<proteinExistence type="predicted"/>
<gene>
    <name evidence="1" type="ORF">UFOPK3004_02075</name>
</gene>
<accession>A0A6J6ZXI1</accession>
<reference evidence="1" key="1">
    <citation type="submission" date="2020-05" db="EMBL/GenBank/DDBJ databases">
        <authorList>
            <person name="Chiriac C."/>
            <person name="Salcher M."/>
            <person name="Ghai R."/>
            <person name="Kavagutti S V."/>
        </authorList>
    </citation>
    <scope>NUCLEOTIDE SEQUENCE</scope>
</reference>
<evidence type="ECO:0000313" key="1">
    <source>
        <dbReference type="EMBL" id="CAB4825286.1"/>
    </source>
</evidence>
<name>A0A6J6ZXI1_9ZZZZ</name>
<protein>
    <submittedName>
        <fullName evidence="1">Unannotated protein</fullName>
    </submittedName>
</protein>
<dbReference type="SUPFAM" id="SSF53448">
    <property type="entry name" value="Nucleotide-diphospho-sugar transferases"/>
    <property type="match status" value="1"/>
</dbReference>
<dbReference type="NCBIfam" id="TIGR04440">
    <property type="entry name" value="glyco_TIGR04440"/>
    <property type="match status" value="1"/>
</dbReference>
<organism evidence="1">
    <name type="scientific">freshwater metagenome</name>
    <dbReference type="NCBI Taxonomy" id="449393"/>
    <lineage>
        <taxon>unclassified sequences</taxon>
        <taxon>metagenomes</taxon>
        <taxon>ecological metagenomes</taxon>
    </lineage>
</organism>
<dbReference type="AlphaFoldDB" id="A0A6J6ZXI1"/>